<evidence type="ECO:0000256" key="11">
    <source>
        <dbReference type="ARBA" id="ARBA00048778"/>
    </source>
</evidence>
<comment type="similarity">
    <text evidence="2">Belongs to the AAA ATPase family. BCS1 subfamily.</text>
</comment>
<evidence type="ECO:0000256" key="5">
    <source>
        <dbReference type="ARBA" id="ARBA00022792"/>
    </source>
</evidence>
<evidence type="ECO:0000256" key="4">
    <source>
        <dbReference type="ARBA" id="ARBA00022741"/>
    </source>
</evidence>
<comment type="catalytic activity">
    <reaction evidence="11">
        <text>ATP + H2O = ADP + phosphate + H(+)</text>
        <dbReference type="Rhea" id="RHEA:13065"/>
        <dbReference type="ChEBI" id="CHEBI:15377"/>
        <dbReference type="ChEBI" id="CHEBI:15378"/>
        <dbReference type="ChEBI" id="CHEBI:30616"/>
        <dbReference type="ChEBI" id="CHEBI:43474"/>
        <dbReference type="ChEBI" id="CHEBI:456216"/>
    </reaction>
    <physiologicalReaction direction="left-to-right" evidence="11">
        <dbReference type="Rhea" id="RHEA:13066"/>
    </physiologicalReaction>
</comment>
<evidence type="ECO:0000256" key="10">
    <source>
        <dbReference type="ARBA" id="ARBA00023136"/>
    </source>
</evidence>
<organism evidence="16 17">
    <name type="scientific">Agrocybe chaxingu</name>
    <dbReference type="NCBI Taxonomy" id="84603"/>
    <lineage>
        <taxon>Eukaryota</taxon>
        <taxon>Fungi</taxon>
        <taxon>Dikarya</taxon>
        <taxon>Basidiomycota</taxon>
        <taxon>Agaricomycotina</taxon>
        <taxon>Agaricomycetes</taxon>
        <taxon>Agaricomycetidae</taxon>
        <taxon>Agaricales</taxon>
        <taxon>Agaricineae</taxon>
        <taxon>Strophariaceae</taxon>
        <taxon>Agrocybe</taxon>
    </lineage>
</organism>
<dbReference type="Pfam" id="PF08740">
    <property type="entry name" value="BCS1_N"/>
    <property type="match status" value="1"/>
</dbReference>
<dbReference type="PANTHER" id="PTHR23070">
    <property type="entry name" value="BCS1 AAA-TYPE ATPASE"/>
    <property type="match status" value="1"/>
</dbReference>
<evidence type="ECO:0000256" key="7">
    <source>
        <dbReference type="ARBA" id="ARBA00022840"/>
    </source>
</evidence>
<reference evidence="16" key="1">
    <citation type="submission" date="2022-07" db="EMBL/GenBank/DDBJ databases">
        <title>Genome Sequence of Agrocybe chaxingu.</title>
        <authorList>
            <person name="Buettner E."/>
        </authorList>
    </citation>
    <scope>NUCLEOTIDE SEQUENCE</scope>
    <source>
        <strain evidence="16">MP-N11</strain>
    </source>
</reference>
<dbReference type="InterPro" id="IPR003959">
    <property type="entry name" value="ATPase_AAA_core"/>
</dbReference>
<name>A0A9W8MTC5_9AGAR</name>
<gene>
    <name evidence="16" type="ORF">NLJ89_g9203</name>
</gene>
<keyword evidence="7" id="KW-0067">ATP-binding</keyword>
<sequence>MQAPPPFGLPKPSFLGSNIFNRVMSFSLFAGLFQAGMNGGIGGPQGQSASVNYLWSSAALFILGLLIETGRRFCHWLMERVQFQYYITAQFTMGDPAYEWLILFLTEKHIWKSSYEFRVSATTSSRKWGVKPDSTSVSASVSGKRLAFHLPLLADLIKDTAELVAEGADGKPRNTDRGAHAEYVPTFDQAQLFKWRGYWAEIRRTNPMIRPGMIGPPSPTMMYLTIYTRDMSVLSSFVEEARLGYLKTTRPHVTGQTPHPSLSVWNKAKTKYRRPLSSIILQEGVINSLVEDAREFLESEDWYLKAGIPHRRGYLLYGPPGTGKSSTIYALAGELGLEIFSLSLAAKFVDDAFLARAVASMPKHSIFLIEDIDCAFPSARDEDDENHSGAPGPFGNGMVMGPMGPVMSDGVGSEEGKIFFATTNYVEHLDHALIRPGRIDKKVQYQLATQAQAEALYQRFYPEELLSKFSSPLPYEKPAIDLRVLASKFGFSIPEHEFSTAELQGFLLTHKKDPIGAADNAAGWVVQERLDREERKRKAAEKRAKARAKREEMEAKVLKARLARLASQASPGGAVIPAAPDTTGAPVVPAVDATPNVNGSAASDMSLVREVPAPPPASLNGVTGSDELGDTPNNNKGAADAGNSALKPPLVNGIGKESVGAPVEEKAL</sequence>
<dbReference type="Proteomes" id="UP001148786">
    <property type="component" value="Unassembled WGS sequence"/>
</dbReference>
<dbReference type="EMBL" id="JANKHO010001388">
    <property type="protein sequence ID" value="KAJ3501740.1"/>
    <property type="molecule type" value="Genomic_DNA"/>
</dbReference>
<comment type="subcellular location">
    <subcellularLocation>
        <location evidence="1">Mitochondrion inner membrane</location>
        <topology evidence="1">Single-pass membrane protein</topology>
    </subcellularLocation>
</comment>
<dbReference type="InterPro" id="IPR014851">
    <property type="entry name" value="BCS1_N"/>
</dbReference>
<evidence type="ECO:0000256" key="1">
    <source>
        <dbReference type="ARBA" id="ARBA00004434"/>
    </source>
</evidence>
<keyword evidence="17" id="KW-1185">Reference proteome</keyword>
<feature type="region of interest" description="Disordered" evidence="13">
    <location>
        <begin position="611"/>
        <end position="668"/>
    </location>
</feature>
<protein>
    <recommendedName>
        <fullName evidence="18">P-loop containing nucleoside triphosphate hydrolase protein</fullName>
    </recommendedName>
</protein>
<keyword evidence="8" id="KW-1133">Transmembrane helix</keyword>
<evidence type="ECO:0000256" key="8">
    <source>
        <dbReference type="ARBA" id="ARBA00022989"/>
    </source>
</evidence>
<dbReference type="InterPro" id="IPR057495">
    <property type="entry name" value="AAA_lid_BCS1"/>
</dbReference>
<dbReference type="InterPro" id="IPR003593">
    <property type="entry name" value="AAA+_ATPase"/>
</dbReference>
<evidence type="ECO:0000256" key="13">
    <source>
        <dbReference type="SAM" id="MobiDB-lite"/>
    </source>
</evidence>
<evidence type="ECO:0000256" key="3">
    <source>
        <dbReference type="ARBA" id="ARBA00022692"/>
    </source>
</evidence>
<evidence type="ECO:0000256" key="2">
    <source>
        <dbReference type="ARBA" id="ARBA00007448"/>
    </source>
</evidence>
<keyword evidence="4" id="KW-0547">Nucleotide-binding</keyword>
<dbReference type="GO" id="GO:0005524">
    <property type="term" value="F:ATP binding"/>
    <property type="evidence" value="ECO:0007669"/>
    <property type="project" value="UniProtKB-KW"/>
</dbReference>
<evidence type="ECO:0000259" key="14">
    <source>
        <dbReference type="SMART" id="SM00382"/>
    </source>
</evidence>
<dbReference type="OrthoDB" id="10251412at2759"/>
<keyword evidence="6" id="KW-0378">Hydrolase</keyword>
<dbReference type="SMART" id="SM00382">
    <property type="entry name" value="AAA"/>
    <property type="match status" value="1"/>
</dbReference>
<feature type="domain" description="BCS1 N-terminal" evidence="15">
    <location>
        <begin position="61"/>
        <end position="279"/>
    </location>
</feature>
<accession>A0A9W8MTC5</accession>
<dbReference type="SUPFAM" id="SSF52540">
    <property type="entry name" value="P-loop containing nucleoside triphosphate hydrolases"/>
    <property type="match status" value="1"/>
</dbReference>
<evidence type="ECO:0008006" key="18">
    <source>
        <dbReference type="Google" id="ProtNLM"/>
    </source>
</evidence>
<dbReference type="GO" id="GO:0016887">
    <property type="term" value="F:ATP hydrolysis activity"/>
    <property type="evidence" value="ECO:0007669"/>
    <property type="project" value="InterPro"/>
</dbReference>
<evidence type="ECO:0000259" key="15">
    <source>
        <dbReference type="SMART" id="SM01024"/>
    </source>
</evidence>
<keyword evidence="12" id="KW-0175">Coiled coil</keyword>
<dbReference type="SMART" id="SM01024">
    <property type="entry name" value="BCS1_N"/>
    <property type="match status" value="1"/>
</dbReference>
<evidence type="ECO:0000256" key="12">
    <source>
        <dbReference type="SAM" id="Coils"/>
    </source>
</evidence>
<keyword evidence="3" id="KW-0812">Transmembrane</keyword>
<keyword evidence="5" id="KW-0999">Mitochondrion inner membrane</keyword>
<dbReference type="AlphaFoldDB" id="A0A9W8MTC5"/>
<feature type="domain" description="AAA+ ATPase" evidence="14">
    <location>
        <begin position="310"/>
        <end position="449"/>
    </location>
</feature>
<evidence type="ECO:0000313" key="17">
    <source>
        <dbReference type="Proteomes" id="UP001148786"/>
    </source>
</evidence>
<comment type="caution">
    <text evidence="16">The sequence shown here is derived from an EMBL/GenBank/DDBJ whole genome shotgun (WGS) entry which is preliminary data.</text>
</comment>
<evidence type="ECO:0000313" key="16">
    <source>
        <dbReference type="EMBL" id="KAJ3501740.1"/>
    </source>
</evidence>
<dbReference type="Gene3D" id="3.40.50.300">
    <property type="entry name" value="P-loop containing nucleotide triphosphate hydrolases"/>
    <property type="match status" value="1"/>
</dbReference>
<keyword evidence="9" id="KW-0496">Mitochondrion</keyword>
<dbReference type="GO" id="GO:0005743">
    <property type="term" value="C:mitochondrial inner membrane"/>
    <property type="evidence" value="ECO:0007669"/>
    <property type="project" value="UniProtKB-SubCell"/>
</dbReference>
<proteinExistence type="inferred from homology"/>
<dbReference type="InterPro" id="IPR050747">
    <property type="entry name" value="Mitochondrial_chaperone_BCS1"/>
</dbReference>
<dbReference type="Pfam" id="PF25426">
    <property type="entry name" value="AAA_lid_BCS1"/>
    <property type="match status" value="1"/>
</dbReference>
<evidence type="ECO:0000256" key="6">
    <source>
        <dbReference type="ARBA" id="ARBA00022801"/>
    </source>
</evidence>
<evidence type="ECO:0000256" key="9">
    <source>
        <dbReference type="ARBA" id="ARBA00023128"/>
    </source>
</evidence>
<feature type="coiled-coil region" evidence="12">
    <location>
        <begin position="530"/>
        <end position="568"/>
    </location>
</feature>
<dbReference type="Pfam" id="PF00004">
    <property type="entry name" value="AAA"/>
    <property type="match status" value="1"/>
</dbReference>
<keyword evidence="10" id="KW-0472">Membrane</keyword>
<dbReference type="InterPro" id="IPR027417">
    <property type="entry name" value="P-loop_NTPase"/>
</dbReference>